<dbReference type="AlphaFoldDB" id="A0A3D9H836"/>
<keyword evidence="2" id="KW-1185">Reference proteome</keyword>
<dbReference type="OrthoDB" id="627712at2"/>
<evidence type="ECO:0000313" key="2">
    <source>
        <dbReference type="Proteomes" id="UP000256629"/>
    </source>
</evidence>
<dbReference type="EMBL" id="QRDX01000008">
    <property type="protein sequence ID" value="RED45639.1"/>
    <property type="molecule type" value="Genomic_DNA"/>
</dbReference>
<dbReference type="Gene3D" id="2.60.120.260">
    <property type="entry name" value="Galactose-binding domain-like"/>
    <property type="match status" value="1"/>
</dbReference>
<protein>
    <recommendedName>
        <fullName evidence="3">PKD domain-containing protein</fullName>
    </recommendedName>
</protein>
<name>A0A3D9H836_9FLAO</name>
<comment type="caution">
    <text evidence="1">The sequence shown here is derived from an EMBL/GenBank/DDBJ whole genome shotgun (WGS) entry which is preliminary data.</text>
</comment>
<evidence type="ECO:0008006" key="3">
    <source>
        <dbReference type="Google" id="ProtNLM"/>
    </source>
</evidence>
<accession>A0A3D9H836</accession>
<sequence length="661" mass="74214">MISNKTIIHLFFILAVSFEVKAQETVSDAQLGFNEDYLRKAYSDEGFDQNKIDELIQKKRLAFYKSHLRKLKTSLESTSENESTAIAQKSSLTLAKSSALVANDSCVNMGFEDGTFNGWCRKTGFYDGYSQEGGYIVNYNIGGTCTNDSIFDDAAYNVYDVVVLEADSITIDTISVLSLLDIPNYVYPIDTIPRLELCEDLRFEIVPKILPGNIPNVDEYGIDLSQIQGDYALKIGNDCVRWRDERIEQTFIVSNDNHIFTYNYAVVLEDTGTCGHISFENPENEDIEYQCNESSPPNPAHVIKIHDKPYFTVYLEINGAKIECSEYLIFGDSRVFDFINSGANGRSMFIKQWEENSLDLLKFVNVGDEVTVVAEVGDCGLGGHSGYAYFEASCGNAGGSVQITASDVRTCVGEEIQFNSIGGFGDYFWTVYDNNNGTPLATFFDTDSISYTYNEPGHYRVTYGLPDTGTTGTCVLNESTLFIDVEDCNNPNEACESCDSFSPIPGETYWLGAWVKEEHDDQVMTYSNAVIDLVFSDANNDIINTPVRLTPNGDIIEGWQRIIAEFTIPAQTVYFNLNLINLDDKLPVYFDDVRVHTINGNMKSFVYDPETYRLMAELDENNYSTFYEYDNEGGLVRVKKETVKGVMTIQETRSSNTKTHN</sequence>
<dbReference type="RefSeq" id="WP_116524864.1">
    <property type="nucleotide sequence ID" value="NZ_QRDX01000008.1"/>
</dbReference>
<proteinExistence type="predicted"/>
<evidence type="ECO:0000313" key="1">
    <source>
        <dbReference type="EMBL" id="RED45639.1"/>
    </source>
</evidence>
<gene>
    <name evidence="1" type="ORF">DFQ02_10817</name>
</gene>
<dbReference type="Proteomes" id="UP000256629">
    <property type="component" value="Unassembled WGS sequence"/>
</dbReference>
<organism evidence="1 2">
    <name type="scientific">Seonamhaeicola aphaedonensis</name>
    <dbReference type="NCBI Taxonomy" id="1461338"/>
    <lineage>
        <taxon>Bacteria</taxon>
        <taxon>Pseudomonadati</taxon>
        <taxon>Bacteroidota</taxon>
        <taxon>Flavobacteriia</taxon>
        <taxon>Flavobacteriales</taxon>
        <taxon>Flavobacteriaceae</taxon>
    </lineage>
</organism>
<reference evidence="1 2" key="1">
    <citation type="submission" date="2018-07" db="EMBL/GenBank/DDBJ databases">
        <title>Genomic Encyclopedia of Type Strains, Phase III (KMG-III): the genomes of soil and plant-associated and newly described type strains.</title>
        <authorList>
            <person name="Whitman W."/>
        </authorList>
    </citation>
    <scope>NUCLEOTIDE SEQUENCE [LARGE SCALE GENOMIC DNA]</scope>
    <source>
        <strain evidence="1 2">CECT 8487</strain>
    </source>
</reference>